<evidence type="ECO:0000259" key="16">
    <source>
        <dbReference type="PROSITE" id="PS50011"/>
    </source>
</evidence>
<keyword evidence="6" id="KW-0723">Serine/threonine-protein kinase</keyword>
<dbReference type="SUPFAM" id="SSF50156">
    <property type="entry name" value="PDZ domain-like"/>
    <property type="match status" value="1"/>
</dbReference>
<feature type="compositionally biased region" description="Polar residues" evidence="15">
    <location>
        <begin position="220"/>
        <end position="234"/>
    </location>
</feature>
<keyword evidence="11" id="KW-0067">ATP-binding</keyword>
<dbReference type="SMART" id="SM00220">
    <property type="entry name" value="S_TKc"/>
    <property type="match status" value="1"/>
</dbReference>
<evidence type="ECO:0000313" key="19">
    <source>
        <dbReference type="Ensembl" id="ENSMMSP00000016542.1"/>
    </source>
</evidence>
<dbReference type="FunFam" id="2.30.42.10:FF:000008">
    <property type="entry name" value="microtubule-associated serine/threonine-protein kinase 4 isoform X2"/>
    <property type="match status" value="1"/>
</dbReference>
<evidence type="ECO:0000256" key="9">
    <source>
        <dbReference type="ARBA" id="ARBA00022741"/>
    </source>
</evidence>
<feature type="compositionally biased region" description="Low complexity" evidence="15">
    <location>
        <begin position="2459"/>
        <end position="2471"/>
    </location>
</feature>
<feature type="domain" description="PDZ" evidence="17">
    <location>
        <begin position="1142"/>
        <end position="1223"/>
    </location>
</feature>
<feature type="compositionally biased region" description="Basic and acidic residues" evidence="15">
    <location>
        <begin position="1912"/>
        <end position="1929"/>
    </location>
</feature>
<dbReference type="CDD" id="cd23076">
    <property type="entry name" value="PDZ_MAST4"/>
    <property type="match status" value="1"/>
</dbReference>
<feature type="compositionally biased region" description="Basic residues" evidence="15">
    <location>
        <begin position="1235"/>
        <end position="1250"/>
    </location>
</feature>
<feature type="domain" description="Protein kinase" evidence="16">
    <location>
        <begin position="564"/>
        <end position="837"/>
    </location>
</feature>
<dbReference type="InterPro" id="IPR015022">
    <property type="entry name" value="MAST_pre-PK_dom"/>
</dbReference>
<feature type="region of interest" description="Disordered" evidence="15">
    <location>
        <begin position="1283"/>
        <end position="1475"/>
    </location>
</feature>
<feature type="compositionally biased region" description="Basic and acidic residues" evidence="15">
    <location>
        <begin position="1977"/>
        <end position="1993"/>
    </location>
</feature>
<evidence type="ECO:0000259" key="18">
    <source>
        <dbReference type="PROSITE" id="PS51285"/>
    </source>
</evidence>
<feature type="region of interest" description="Disordered" evidence="15">
    <location>
        <begin position="1716"/>
        <end position="1735"/>
    </location>
</feature>
<feature type="region of interest" description="Disordered" evidence="15">
    <location>
        <begin position="981"/>
        <end position="1076"/>
    </location>
</feature>
<evidence type="ECO:0000256" key="12">
    <source>
        <dbReference type="ARBA" id="ARBA00022842"/>
    </source>
</evidence>
<evidence type="ECO:0000256" key="15">
    <source>
        <dbReference type="SAM" id="MobiDB-lite"/>
    </source>
</evidence>
<feature type="region of interest" description="Disordered" evidence="15">
    <location>
        <begin position="2310"/>
        <end position="2606"/>
    </location>
</feature>
<organism evidence="19 20">
    <name type="scientific">Moschus moschiferus</name>
    <name type="common">Siberian musk deer</name>
    <name type="synonym">Moschus sibiricus</name>
    <dbReference type="NCBI Taxonomy" id="68415"/>
    <lineage>
        <taxon>Eukaryota</taxon>
        <taxon>Metazoa</taxon>
        <taxon>Chordata</taxon>
        <taxon>Craniata</taxon>
        <taxon>Vertebrata</taxon>
        <taxon>Euteleostomi</taxon>
        <taxon>Mammalia</taxon>
        <taxon>Eutheria</taxon>
        <taxon>Laurasiatheria</taxon>
        <taxon>Artiodactyla</taxon>
        <taxon>Ruminantia</taxon>
        <taxon>Pecora</taxon>
        <taxon>Moschidae</taxon>
        <taxon>Moschus</taxon>
    </lineage>
</organism>
<evidence type="ECO:0000256" key="13">
    <source>
        <dbReference type="ARBA" id="ARBA00047899"/>
    </source>
</evidence>
<feature type="region of interest" description="Disordered" evidence="15">
    <location>
        <begin position="1226"/>
        <end position="1256"/>
    </location>
</feature>
<feature type="region of interest" description="Disordered" evidence="15">
    <location>
        <begin position="2172"/>
        <end position="2290"/>
    </location>
</feature>
<feature type="compositionally biased region" description="Polar residues" evidence="15">
    <location>
        <begin position="248"/>
        <end position="258"/>
    </location>
</feature>
<feature type="region of interest" description="Disordered" evidence="15">
    <location>
        <begin position="2068"/>
        <end position="2139"/>
    </location>
</feature>
<dbReference type="Gene3D" id="3.30.200.20">
    <property type="entry name" value="Phosphorylase Kinase, domain 1"/>
    <property type="match status" value="1"/>
</dbReference>
<feature type="compositionally biased region" description="Basic and acidic residues" evidence="15">
    <location>
        <begin position="1438"/>
        <end position="1454"/>
    </location>
</feature>
<feature type="compositionally biased region" description="Polar residues" evidence="15">
    <location>
        <begin position="2496"/>
        <end position="2519"/>
    </location>
</feature>
<feature type="compositionally biased region" description="Pro residues" evidence="15">
    <location>
        <begin position="60"/>
        <end position="69"/>
    </location>
</feature>
<dbReference type="InterPro" id="IPR000961">
    <property type="entry name" value="AGC-kinase_C"/>
</dbReference>
<dbReference type="GO" id="GO:0005524">
    <property type="term" value="F:ATP binding"/>
    <property type="evidence" value="ECO:0007669"/>
    <property type="project" value="UniProtKB-KW"/>
</dbReference>
<dbReference type="InterPro" id="IPR037711">
    <property type="entry name" value="MAST"/>
</dbReference>
<dbReference type="GO" id="GO:0007010">
    <property type="term" value="P:cytoskeleton organization"/>
    <property type="evidence" value="ECO:0007669"/>
    <property type="project" value="TreeGrafter"/>
</dbReference>
<comment type="cofactor">
    <cofactor evidence="1">
        <name>Mg(2+)</name>
        <dbReference type="ChEBI" id="CHEBI:18420"/>
    </cofactor>
</comment>
<feature type="region of interest" description="Disordered" evidence="15">
    <location>
        <begin position="1811"/>
        <end position="2016"/>
    </location>
</feature>
<proteinExistence type="inferred from homology"/>
<dbReference type="GO" id="GO:0004674">
    <property type="term" value="F:protein serine/threonine kinase activity"/>
    <property type="evidence" value="ECO:0007669"/>
    <property type="project" value="UniProtKB-KW"/>
</dbReference>
<sequence length="2606" mass="281487">MGEKVSEAPEPVPRGCSSHGAPTPAPAVAAESSPGASSAESSSGSETLSEEGEPGFSREQPPPPPPPGGARPAAAWAPALSVPERGVSAPPPRPGGAAPPAPRGSSASQEEQDEELDHILSPPPMPFRKCSNPDVAPGPGKSLKFKRQLSEDGRQLRRGSLGGALTGRYLLPNPAAGQAWAPSAETSNLVRMRSQALGQSAPSLTASLKELSLPRRGSLCRTSNRKSLIGNGQSPALPRPHSPLSAHAGNSPQDSPRNFSPSASAHFSFARRTDGRRWSLASLPSSGYGTNTPSSTVSSSCSSQEKLHQLPYQPTPDELHFLSKHFCTTESITTENRCRNTPMRPRSRSLSPGRSPACCDHEIIMMNHVYKERFPKATAQMEERLKEIITSYSPDHVLPLADGVLSFTHHQIIELARDCLDKSHQGLITSRYFLELQHKLDKLLQEAHNRSESGELAFIKQLVRKILIVIARPARLLECLEFDPEEFYYLLEAAEGHAKEGQGIKTDIPRYIISQLGLNKDPLEEMAQLGNYDSGTAETPETDESVSSSNASLKLRRKPRESDFETIKLISNGAYGAVYFVRHKESRQRFAMKKINKQNLILRNQIQQAFVERDILTFAENPFVVSMYCSFETRRHLCMVMEYVEGGDCATLMKNMGPLPVDMARMYFAETVLALEYLHNYGIVHRDLKPDNLLVTSMGHIKLTDFGLSKVGLMSMTTNLYEGHIEKDAREFLDKQVCGTPEYIAPEVILRQGYGKPVDWWAMGIILYEFLVGCVPFFGDTPEELFGQVISDEINWPEKDEAPPPDAQDLITLLLRQNPLERLGTGGAYEVKQHRFFRCLDWNSLLRQKAEFIPQLESEDDTSYFDTRSEKYHHMETEEEDDTNDEDFNVEIRQFSSCSHRFSKVFSSMDRGTQNSGEEKEDPGDKTKSTTLPSTETLSWSSEYSEMQQLSTSNSSDTESNRQRLSSGLLPKLAISAEAEHDGAAPHPRELHEEPEKPALPPAESAQEEPEVTTPASTISSSTLSVGSFSEHLDQINGRSECVDSTDNASKPSSEPASHMARQRLESTEKKKISGKVTKSLSASALSLMIPGDMFAVSPLGSPMSPHSLSSDPSSSRDSSPSRDSSGASASPHQPIVIHSLGKNYGFTIRAIRVYVGDSDIYTVHHIVWNVEEGSPACQAGLKAGDLITHINGEPVHGLVHTEVIELLLKSGNKVSITTTPFENTSIKTGPARKNSYKSRMVRRSKKSKKKESLERRRSLFKKLAKQPSPLLHTSRSFSCLNRSLSSGESLPGSPTHSLSPRSPTPSYRSTPDFPSGTNSSQSSSPSSSAPNSPAGSGHIRPSTLHGLAPKLSGQRYRSGRRKSAGSIPLSPLARTPSPTPQPTSPQRSPSPLLGHSLGNSKMAQAFPSKMHSPPTIVRHVVRPKSAEPPRSPLLKRVQSEEKLSPSYGGDKKHLCSRKHSLEVTQEEVPREQQQREVTLQSLEENVCDAPALSRARPVEQGCLKRPVSRKLGRQESVDELDREKLKAKVVVKKPDGLPEKQESRLKPHGLSSDLENLCAFRLEERDKKIYPKTSERSNHFESKAAVQEAQPLCSLLKDALHKQANVRASEGVTSEGATAAGDHGQGTCDLKRASTHSTLQDGLCHATHRPTSGKGDTTEKAPQAKEGLRCEKLDGKLANIDYLRKKMSLEDKDESLCSVLKPKVTAGAQECLPGSLGRPVGGQQEAPPASEGRTPFISSAHAAQLSAVSFVPLKALSGRVDSGAEKSGLAASESPVWKSPSEYKLEGRSVSCLKPIEGTLDIALLSGPQASKTELPSPEPAQSPSPGSDAGSPVPLALPNSTGRKADTAGQRESSPAGFKVNKSYLLEPRFPPSSRGLQSSPVAAPPDPELKLDKKVSQAARAPATIIENHPQRGEGHPSQHQDRSPDVKLLPFPGQNLQGANISRSRSPLSPESVPPREKPGGRELSERGPSIVRSERSAVRPDIRRDPSKELCPPEAAKPSDSSQTLPVVGRTCPDVSTQTQALEKACGPCRRANPRDGREEVRLLAREDSSLCSAGAPCKRELGAENGLESKMEPASTRWSLELPRPESEKSERPSGFQSVQKDSPKEPERKEQPLQKHLASSCQPPPPTKELPGLACQHCILPSHPATSLLGSKPCATDSSFQDALRPAAVHRDSSSHKPRADPNLGPPKSKFPDRPVSSQKPSAEAAVSKEPGAQTLSRAGVGSGKGVSEKFPVLPGPQNTAREVIGQGASGRSVPLPTEGGPLDTKLRPTSAGCPPEALEMLGHPPERGLLWASESVDQKLPTIRERQNPSPKAPIPSTVKDCPPLCKQTDRSLSPLATSADAGKSEGKKCTEALYTPADGEKPGAGLSSGYSEAGPEDAEKLAAAAGKGWPEAKGKGLSPQKPLTEVSKPSGMKRSPSATVQSSLHCATLPEKSLSYSCGFPEARPAVPETSATSSDTSSAKAVGLQEPPASSSRDQRKPLPGGVGRTQMTKSDSLPSFRSSAVTLESQHPNPGPVVGTGHRDRALSVTAAVGETKGKEPAPTQPAQTRNQNVSREAAKPSPAPSTERPIVLPSEKDTGLRQRRGKESLRGSPHKKAL</sequence>
<keyword evidence="7" id="KW-0597">Phosphoprotein</keyword>
<dbReference type="InterPro" id="IPR041489">
    <property type="entry name" value="PDZ_6"/>
</dbReference>
<feature type="compositionally biased region" description="Basic and acidic residues" evidence="15">
    <location>
        <begin position="2582"/>
        <end position="2597"/>
    </location>
</feature>
<dbReference type="Ensembl" id="ENSMMST00000018288.1">
    <property type="protein sequence ID" value="ENSMMSP00000016542.1"/>
    <property type="gene ID" value="ENSMMSG00000011473.1"/>
</dbReference>
<feature type="compositionally biased region" description="Basic and acidic residues" evidence="15">
    <location>
        <begin position="981"/>
        <end position="997"/>
    </location>
</feature>
<feature type="compositionally biased region" description="Polar residues" evidence="15">
    <location>
        <begin position="283"/>
        <end position="293"/>
    </location>
</feature>
<evidence type="ECO:0000256" key="14">
    <source>
        <dbReference type="ARBA" id="ARBA00048679"/>
    </source>
</evidence>
<dbReference type="PANTHER" id="PTHR24356">
    <property type="entry name" value="SERINE/THREONINE-PROTEIN KINASE"/>
    <property type="match status" value="1"/>
</dbReference>
<dbReference type="Proteomes" id="UP000694544">
    <property type="component" value="Unplaced"/>
</dbReference>
<feature type="region of interest" description="Disordered" evidence="15">
    <location>
        <begin position="1"/>
        <end position="160"/>
    </location>
</feature>
<dbReference type="Gene3D" id="1.10.510.10">
    <property type="entry name" value="Transferase(Phosphotransferase) domain 1"/>
    <property type="match status" value="1"/>
</dbReference>
<evidence type="ECO:0000256" key="2">
    <source>
        <dbReference type="ARBA" id="ARBA00004496"/>
    </source>
</evidence>
<feature type="compositionally biased region" description="Low complexity" evidence="15">
    <location>
        <begin position="294"/>
        <end position="303"/>
    </location>
</feature>
<evidence type="ECO:0000256" key="6">
    <source>
        <dbReference type="ARBA" id="ARBA00022527"/>
    </source>
</evidence>
<protein>
    <recommendedName>
        <fullName evidence="4">non-specific serine/threonine protein kinase</fullName>
        <ecNumber evidence="4">2.7.11.1</ecNumber>
    </recommendedName>
</protein>
<dbReference type="SUPFAM" id="SSF140482">
    <property type="entry name" value="MAST3 pre-PK domain-like"/>
    <property type="match status" value="1"/>
</dbReference>
<feature type="compositionally biased region" description="Polar residues" evidence="15">
    <location>
        <begin position="1043"/>
        <end position="1056"/>
    </location>
</feature>
<dbReference type="CDD" id="cd05609">
    <property type="entry name" value="STKc_MAST"/>
    <property type="match status" value="1"/>
</dbReference>
<dbReference type="FunFam" id="1.10.510.10:FF:000012">
    <property type="entry name" value="microtubule-associated serine/threonine-protein kinase 2 isoform X1"/>
    <property type="match status" value="1"/>
</dbReference>
<evidence type="ECO:0000259" key="17">
    <source>
        <dbReference type="PROSITE" id="PS50106"/>
    </source>
</evidence>
<dbReference type="EC" id="2.7.11.1" evidence="4"/>
<accession>A0A8C6DMZ0</accession>
<keyword evidence="20" id="KW-1185">Reference proteome</keyword>
<feature type="compositionally biased region" description="Low complexity" evidence="15">
    <location>
        <begin position="20"/>
        <end position="47"/>
    </location>
</feature>
<evidence type="ECO:0000313" key="20">
    <source>
        <dbReference type="Proteomes" id="UP000694544"/>
    </source>
</evidence>
<dbReference type="PANTHER" id="PTHR24356:SF224">
    <property type="entry name" value="MICROTUBULE-ASSOCIATED SERINE_THREONINE-PROTEIN KINASE 4"/>
    <property type="match status" value="1"/>
</dbReference>
<dbReference type="Pfam" id="PF17820">
    <property type="entry name" value="PDZ_6"/>
    <property type="match status" value="1"/>
</dbReference>
<dbReference type="InterPro" id="IPR050236">
    <property type="entry name" value="Ser_Thr_kinase_AGC"/>
</dbReference>
<feature type="compositionally biased region" description="Basic and acidic residues" evidence="15">
    <location>
        <begin position="1958"/>
        <end position="1970"/>
    </location>
</feature>
<evidence type="ECO:0000256" key="8">
    <source>
        <dbReference type="ARBA" id="ARBA00022679"/>
    </source>
</evidence>
<evidence type="ECO:0000256" key="4">
    <source>
        <dbReference type="ARBA" id="ARBA00012513"/>
    </source>
</evidence>
<dbReference type="Pfam" id="PF00069">
    <property type="entry name" value="Pkinase"/>
    <property type="match status" value="1"/>
</dbReference>
<name>A0A8C6DMZ0_MOSMO</name>
<feature type="compositionally biased region" description="Basic and acidic residues" evidence="15">
    <location>
        <begin position="2108"/>
        <end position="2120"/>
    </location>
</feature>
<comment type="catalytic activity">
    <reaction evidence="13">
        <text>L-threonyl-[protein] + ATP = O-phospho-L-threonyl-[protein] + ADP + H(+)</text>
        <dbReference type="Rhea" id="RHEA:46608"/>
        <dbReference type="Rhea" id="RHEA-COMP:11060"/>
        <dbReference type="Rhea" id="RHEA-COMP:11605"/>
        <dbReference type="ChEBI" id="CHEBI:15378"/>
        <dbReference type="ChEBI" id="CHEBI:30013"/>
        <dbReference type="ChEBI" id="CHEBI:30616"/>
        <dbReference type="ChEBI" id="CHEBI:61977"/>
        <dbReference type="ChEBI" id="CHEBI:456216"/>
        <dbReference type="EC" id="2.7.11.1"/>
    </reaction>
</comment>
<keyword evidence="8" id="KW-0808">Transferase</keyword>
<feature type="compositionally biased region" description="Polar residues" evidence="15">
    <location>
        <begin position="532"/>
        <end position="552"/>
    </location>
</feature>
<dbReference type="Gene3D" id="2.30.42.10">
    <property type="match status" value="1"/>
</dbReference>
<feature type="region of interest" description="Disordered" evidence="15">
    <location>
        <begin position="283"/>
        <end position="306"/>
    </location>
</feature>
<dbReference type="GO" id="GO:0035556">
    <property type="term" value="P:intracellular signal transduction"/>
    <property type="evidence" value="ECO:0007669"/>
    <property type="project" value="TreeGrafter"/>
</dbReference>
<dbReference type="FunFam" id="3.30.200.20:FF:000457">
    <property type="entry name" value="Microtubule-associated serine/threonine-protein kinase"/>
    <property type="match status" value="1"/>
</dbReference>
<feature type="region of interest" description="Disordered" evidence="15">
    <location>
        <begin position="217"/>
        <end position="263"/>
    </location>
</feature>
<feature type="compositionally biased region" description="Basic and acidic residues" evidence="15">
    <location>
        <begin position="2176"/>
        <end position="2187"/>
    </location>
</feature>
<feature type="compositionally biased region" description="Polar residues" evidence="15">
    <location>
        <begin position="2552"/>
        <end position="2562"/>
    </location>
</feature>
<dbReference type="FunFam" id="1.20.1480.20:FF:000001">
    <property type="entry name" value="microtubule-associated serine/threonine-protein kinase 4 isoform X1"/>
    <property type="match status" value="1"/>
</dbReference>
<reference evidence="19" key="1">
    <citation type="submission" date="2025-08" db="UniProtKB">
        <authorList>
            <consortium name="Ensembl"/>
        </authorList>
    </citation>
    <scope>IDENTIFICATION</scope>
</reference>
<dbReference type="InterPro" id="IPR001478">
    <property type="entry name" value="PDZ"/>
</dbReference>
<feature type="region of interest" description="Disordered" evidence="15">
    <location>
        <begin position="1101"/>
        <end position="1135"/>
    </location>
</feature>
<dbReference type="InterPro" id="IPR036034">
    <property type="entry name" value="PDZ_sf"/>
</dbReference>
<dbReference type="PROSITE" id="PS50011">
    <property type="entry name" value="PROTEIN_KINASE_DOM"/>
    <property type="match status" value="1"/>
</dbReference>
<evidence type="ECO:0000256" key="11">
    <source>
        <dbReference type="ARBA" id="ARBA00022840"/>
    </source>
</evidence>
<keyword evidence="10" id="KW-0418">Kinase</keyword>
<dbReference type="InterPro" id="IPR023142">
    <property type="entry name" value="MAST_pre-PK_dom_sf"/>
</dbReference>
<dbReference type="InterPro" id="IPR000719">
    <property type="entry name" value="Prot_kinase_dom"/>
</dbReference>
<dbReference type="GO" id="GO:0000287">
    <property type="term" value="F:magnesium ion binding"/>
    <property type="evidence" value="ECO:0007669"/>
    <property type="project" value="InterPro"/>
</dbReference>
<keyword evidence="5" id="KW-0963">Cytoplasm</keyword>
<evidence type="ECO:0000256" key="3">
    <source>
        <dbReference type="ARBA" id="ARBA00009903"/>
    </source>
</evidence>
<dbReference type="PROSITE" id="PS51285">
    <property type="entry name" value="AGC_KINASE_CTER"/>
    <property type="match status" value="1"/>
</dbReference>
<feature type="compositionally biased region" description="Low complexity" evidence="15">
    <location>
        <begin position="1284"/>
        <end position="1337"/>
    </location>
</feature>
<dbReference type="PROSITE" id="PS50106">
    <property type="entry name" value="PDZ"/>
    <property type="match status" value="1"/>
</dbReference>
<dbReference type="GO" id="GO:0005737">
    <property type="term" value="C:cytoplasm"/>
    <property type="evidence" value="ECO:0007669"/>
    <property type="project" value="UniProtKB-SubCell"/>
</dbReference>
<dbReference type="InterPro" id="IPR011009">
    <property type="entry name" value="Kinase-like_dom_sf"/>
</dbReference>
<gene>
    <name evidence="19" type="primary">MAST4</name>
</gene>
<evidence type="ECO:0000256" key="1">
    <source>
        <dbReference type="ARBA" id="ARBA00001946"/>
    </source>
</evidence>
<feature type="compositionally biased region" description="Polar residues" evidence="15">
    <location>
        <begin position="1938"/>
        <end position="1953"/>
    </location>
</feature>
<feature type="compositionally biased region" description="Basic and acidic residues" evidence="15">
    <location>
        <begin position="1063"/>
        <end position="1072"/>
    </location>
</feature>
<feature type="compositionally biased region" description="Basic and acidic residues" evidence="15">
    <location>
        <begin position="2089"/>
        <end position="2098"/>
    </location>
</feature>
<feature type="compositionally biased region" description="Low complexity" evidence="15">
    <location>
        <begin position="1101"/>
        <end position="1133"/>
    </location>
</feature>
<dbReference type="SUPFAM" id="SSF56112">
    <property type="entry name" value="Protein kinase-like (PK-like)"/>
    <property type="match status" value="1"/>
</dbReference>
<evidence type="ECO:0000256" key="10">
    <source>
        <dbReference type="ARBA" id="ARBA00022777"/>
    </source>
</evidence>
<feature type="region of interest" description="Disordered" evidence="15">
    <location>
        <begin position="532"/>
        <end position="554"/>
    </location>
</feature>
<dbReference type="SMART" id="SM00228">
    <property type="entry name" value="PDZ"/>
    <property type="match status" value="1"/>
</dbReference>
<reference evidence="19" key="2">
    <citation type="submission" date="2025-09" db="UniProtKB">
        <authorList>
            <consortium name="Ensembl"/>
        </authorList>
    </citation>
    <scope>IDENTIFICATION</scope>
</reference>
<evidence type="ECO:0000256" key="7">
    <source>
        <dbReference type="ARBA" id="ARBA00022553"/>
    </source>
</evidence>
<keyword evidence="12" id="KW-0460">Magnesium</keyword>
<feature type="domain" description="AGC-kinase C-terminal" evidence="18">
    <location>
        <begin position="838"/>
        <end position="910"/>
    </location>
</feature>
<comment type="subcellular location">
    <subcellularLocation>
        <location evidence="2">Cytoplasm</location>
    </subcellularLocation>
</comment>
<dbReference type="GeneTree" id="ENSGT00940000156399"/>
<comment type="catalytic activity">
    <reaction evidence="14">
        <text>L-seryl-[protein] + ATP = O-phospho-L-seryl-[protein] + ADP + H(+)</text>
        <dbReference type="Rhea" id="RHEA:17989"/>
        <dbReference type="Rhea" id="RHEA-COMP:9863"/>
        <dbReference type="Rhea" id="RHEA-COMP:11604"/>
        <dbReference type="ChEBI" id="CHEBI:15378"/>
        <dbReference type="ChEBI" id="CHEBI:29999"/>
        <dbReference type="ChEBI" id="CHEBI:30616"/>
        <dbReference type="ChEBI" id="CHEBI:83421"/>
        <dbReference type="ChEBI" id="CHEBI:456216"/>
        <dbReference type="EC" id="2.7.11.1"/>
    </reaction>
</comment>
<feature type="compositionally biased region" description="Pro residues" evidence="15">
    <location>
        <begin position="89"/>
        <end position="102"/>
    </location>
</feature>
<feature type="compositionally biased region" description="Basic and acidic residues" evidence="15">
    <location>
        <begin position="2068"/>
        <end position="2077"/>
    </location>
</feature>
<comment type="similarity">
    <text evidence="3">Belongs to the protein kinase superfamily. AGC Ser/Thr protein kinase family.</text>
</comment>
<feature type="compositionally biased region" description="Polar residues" evidence="15">
    <location>
        <begin position="2425"/>
        <end position="2434"/>
    </location>
</feature>
<feature type="region of interest" description="Disordered" evidence="15">
    <location>
        <begin position="906"/>
        <end position="965"/>
    </location>
</feature>
<dbReference type="PROSITE" id="PS00108">
    <property type="entry name" value="PROTEIN_KINASE_ST"/>
    <property type="match status" value="1"/>
</dbReference>
<feature type="compositionally biased region" description="Low complexity" evidence="15">
    <location>
        <begin position="1013"/>
        <end position="1030"/>
    </location>
</feature>
<dbReference type="Gene3D" id="1.20.1480.20">
    <property type="entry name" value="MAST3 pre-PK domain-like"/>
    <property type="match status" value="1"/>
</dbReference>
<keyword evidence="9" id="KW-0547">Nucleotide-binding</keyword>
<dbReference type="Pfam" id="PF08926">
    <property type="entry name" value="DUF1908"/>
    <property type="match status" value="1"/>
</dbReference>
<feature type="compositionally biased region" description="Low complexity" evidence="15">
    <location>
        <begin position="70"/>
        <end position="79"/>
    </location>
</feature>
<feature type="compositionally biased region" description="Polar residues" evidence="15">
    <location>
        <begin position="929"/>
        <end position="965"/>
    </location>
</feature>
<feature type="region of interest" description="Disordered" evidence="15">
    <location>
        <begin position="1642"/>
        <end position="1665"/>
    </location>
</feature>
<dbReference type="InterPro" id="IPR008271">
    <property type="entry name" value="Ser/Thr_kinase_AS"/>
</dbReference>
<evidence type="ECO:0000256" key="5">
    <source>
        <dbReference type="ARBA" id="ARBA00022490"/>
    </source>
</evidence>